<dbReference type="InterPro" id="IPR015424">
    <property type="entry name" value="PyrdxlP-dep_Trfase"/>
</dbReference>
<protein>
    <submittedName>
        <fullName evidence="8">L-2,4-diaminobutyrate decarboxylase</fullName>
    </submittedName>
</protein>
<evidence type="ECO:0000256" key="7">
    <source>
        <dbReference type="RuleBase" id="RU000382"/>
    </source>
</evidence>
<dbReference type="InterPro" id="IPR002129">
    <property type="entry name" value="PyrdxlP-dep_de-COase"/>
</dbReference>
<dbReference type="SUPFAM" id="SSF53383">
    <property type="entry name" value="PLP-dependent transferases"/>
    <property type="match status" value="1"/>
</dbReference>
<organism evidence="8 9">
    <name type="scientific">Portibacter lacus</name>
    <dbReference type="NCBI Taxonomy" id="1099794"/>
    <lineage>
        <taxon>Bacteria</taxon>
        <taxon>Pseudomonadati</taxon>
        <taxon>Bacteroidota</taxon>
        <taxon>Saprospiria</taxon>
        <taxon>Saprospirales</taxon>
        <taxon>Haliscomenobacteraceae</taxon>
        <taxon>Portibacter</taxon>
    </lineage>
</organism>
<accession>A0AA37WFQ2</accession>
<evidence type="ECO:0000256" key="2">
    <source>
        <dbReference type="ARBA" id="ARBA00009533"/>
    </source>
</evidence>
<dbReference type="GO" id="GO:0016831">
    <property type="term" value="F:carboxy-lyase activity"/>
    <property type="evidence" value="ECO:0007669"/>
    <property type="project" value="UniProtKB-KW"/>
</dbReference>
<evidence type="ECO:0000256" key="3">
    <source>
        <dbReference type="ARBA" id="ARBA00022793"/>
    </source>
</evidence>
<comment type="similarity">
    <text evidence="2 7">Belongs to the group II decarboxylase family.</text>
</comment>
<dbReference type="Proteomes" id="UP001156666">
    <property type="component" value="Unassembled WGS sequence"/>
</dbReference>
<dbReference type="AlphaFoldDB" id="A0AA37WFQ2"/>
<dbReference type="Gene3D" id="3.90.1150.170">
    <property type="match status" value="1"/>
</dbReference>
<dbReference type="PANTHER" id="PTHR45677:SF8">
    <property type="entry name" value="CYSTEINE SULFINIC ACID DECARBOXYLASE"/>
    <property type="match status" value="1"/>
</dbReference>
<dbReference type="Gene3D" id="3.40.640.10">
    <property type="entry name" value="Type I PLP-dependent aspartate aminotransferase-like (Major domain)"/>
    <property type="match status" value="1"/>
</dbReference>
<keyword evidence="4 6" id="KW-0663">Pyridoxal phosphate</keyword>
<comment type="caution">
    <text evidence="8">The sequence shown here is derived from an EMBL/GenBank/DDBJ whole genome shotgun (WGS) entry which is preliminary data.</text>
</comment>
<name>A0AA37WFQ2_9BACT</name>
<dbReference type="Pfam" id="PF00282">
    <property type="entry name" value="Pyridoxal_deC"/>
    <property type="match status" value="1"/>
</dbReference>
<dbReference type="RefSeq" id="WP_235291615.1">
    <property type="nucleotide sequence ID" value="NZ_BSOH01000014.1"/>
</dbReference>
<gene>
    <name evidence="8" type="ORF">GCM10007940_25540</name>
</gene>
<evidence type="ECO:0000256" key="6">
    <source>
        <dbReference type="PIRSR" id="PIRSR602129-50"/>
    </source>
</evidence>
<dbReference type="GO" id="GO:0006520">
    <property type="term" value="P:amino acid metabolic process"/>
    <property type="evidence" value="ECO:0007669"/>
    <property type="project" value="InterPro"/>
</dbReference>
<dbReference type="EMBL" id="BSOH01000014">
    <property type="protein sequence ID" value="GLR17939.1"/>
    <property type="molecule type" value="Genomic_DNA"/>
</dbReference>
<dbReference type="GO" id="GO:0019752">
    <property type="term" value="P:carboxylic acid metabolic process"/>
    <property type="evidence" value="ECO:0007669"/>
    <property type="project" value="InterPro"/>
</dbReference>
<dbReference type="GO" id="GO:0030170">
    <property type="term" value="F:pyridoxal phosphate binding"/>
    <property type="evidence" value="ECO:0007669"/>
    <property type="project" value="InterPro"/>
</dbReference>
<feature type="modified residue" description="N6-(pyridoxal phosphate)lysine" evidence="6">
    <location>
        <position position="295"/>
    </location>
</feature>
<dbReference type="InterPro" id="IPR015421">
    <property type="entry name" value="PyrdxlP-dep_Trfase_major"/>
</dbReference>
<reference evidence="8" key="2">
    <citation type="submission" date="2023-01" db="EMBL/GenBank/DDBJ databases">
        <title>Draft genome sequence of Portibacter lacus strain NBRC 108769.</title>
        <authorList>
            <person name="Sun Q."/>
            <person name="Mori K."/>
        </authorList>
    </citation>
    <scope>NUCLEOTIDE SEQUENCE</scope>
    <source>
        <strain evidence="8">NBRC 108769</strain>
    </source>
</reference>
<keyword evidence="9" id="KW-1185">Reference proteome</keyword>
<dbReference type="PRINTS" id="PR00800">
    <property type="entry name" value="YHDCRBOXLASE"/>
</dbReference>
<dbReference type="InterPro" id="IPR010977">
    <property type="entry name" value="Aromatic_deC"/>
</dbReference>
<dbReference type="PANTHER" id="PTHR45677">
    <property type="entry name" value="GLUTAMATE DECARBOXYLASE-RELATED"/>
    <property type="match status" value="1"/>
</dbReference>
<evidence type="ECO:0000256" key="5">
    <source>
        <dbReference type="ARBA" id="ARBA00023239"/>
    </source>
</evidence>
<evidence type="ECO:0000313" key="8">
    <source>
        <dbReference type="EMBL" id="GLR17939.1"/>
    </source>
</evidence>
<evidence type="ECO:0000256" key="4">
    <source>
        <dbReference type="ARBA" id="ARBA00022898"/>
    </source>
</evidence>
<sequence>MSKLLDLYNPDQFESIGKELITFLSDYLRKATADKIPVNNYKDPELALSSWKEFMKKDASLIDYFKKVIEDSIHLHNPNYMGHQVSAPAPLAAFGGLISDLLNNGMAVYEMGGASNPLEKMATDLICQAAGYDENSAGFMTSGGTLANLTALITARSVKTNVWDEGNSNQKLGIMVSEQAHYSVDRAARIMGLGSEGIIKLPVGDDYSVLAQKLTEKLEEAEANGIHVFAIVSSSCSTSTGSYDEIEAFKEFAQMNNIWLHVDGAHGGSAIFSKKYKHLLKGVEKADSFIVDCHKMMMTPTLCTAVLYKNRAHTLATFRQKAEYLFDESEQYDWHNSGKRTFECTKLMMSIKMMAIVRHSGAEVFEELVDTLYDNAAKFAQIIDDDPMFELALQPQANIICFRLITDSPDEVNSRIRQKILEEGKFYIVQTILNGHVYLRTSIMNPLTTEHHFHNLLKEIKRISYIQIQQTM</sequence>
<dbReference type="GO" id="GO:0005737">
    <property type="term" value="C:cytoplasm"/>
    <property type="evidence" value="ECO:0007669"/>
    <property type="project" value="TreeGrafter"/>
</dbReference>
<keyword evidence="3" id="KW-0210">Decarboxylase</keyword>
<comment type="cofactor">
    <cofactor evidence="1 6 7">
        <name>pyridoxal 5'-phosphate</name>
        <dbReference type="ChEBI" id="CHEBI:597326"/>
    </cofactor>
</comment>
<reference evidence="8" key="1">
    <citation type="journal article" date="2014" name="Int. J. Syst. Evol. Microbiol.">
        <title>Complete genome sequence of Corynebacterium casei LMG S-19264T (=DSM 44701T), isolated from a smear-ripened cheese.</title>
        <authorList>
            <consortium name="US DOE Joint Genome Institute (JGI-PGF)"/>
            <person name="Walter F."/>
            <person name="Albersmeier A."/>
            <person name="Kalinowski J."/>
            <person name="Ruckert C."/>
        </authorList>
    </citation>
    <scope>NUCLEOTIDE SEQUENCE</scope>
    <source>
        <strain evidence="8">NBRC 108769</strain>
    </source>
</reference>
<evidence type="ECO:0000313" key="9">
    <source>
        <dbReference type="Proteomes" id="UP001156666"/>
    </source>
</evidence>
<keyword evidence="5 7" id="KW-0456">Lyase</keyword>
<evidence type="ECO:0000256" key="1">
    <source>
        <dbReference type="ARBA" id="ARBA00001933"/>
    </source>
</evidence>
<proteinExistence type="inferred from homology"/>